<dbReference type="SUPFAM" id="SSF48498">
    <property type="entry name" value="Tetracyclin repressor-like, C-terminal domain"/>
    <property type="match status" value="1"/>
</dbReference>
<keyword evidence="7" id="KW-1185">Reference proteome</keyword>
<dbReference type="PANTHER" id="PTHR30055">
    <property type="entry name" value="HTH-TYPE TRANSCRIPTIONAL REGULATOR RUTR"/>
    <property type="match status" value="1"/>
</dbReference>
<comment type="caution">
    <text evidence="6">The sequence shown here is derived from an EMBL/GenBank/DDBJ whole genome shotgun (WGS) entry which is preliminary data.</text>
</comment>
<evidence type="ECO:0000256" key="1">
    <source>
        <dbReference type="ARBA" id="ARBA00023015"/>
    </source>
</evidence>
<dbReference type="Pfam" id="PF00440">
    <property type="entry name" value="TetR_N"/>
    <property type="match status" value="1"/>
</dbReference>
<dbReference type="RefSeq" id="WP_344449557.1">
    <property type="nucleotide sequence ID" value="NZ_BAAATZ010000006.1"/>
</dbReference>
<dbReference type="SUPFAM" id="SSF46689">
    <property type="entry name" value="Homeodomain-like"/>
    <property type="match status" value="1"/>
</dbReference>
<name>A0ABP6GF57_9ACTN</name>
<dbReference type="InterPro" id="IPR036271">
    <property type="entry name" value="Tet_transcr_reg_TetR-rel_C_sf"/>
</dbReference>
<dbReference type="Proteomes" id="UP001501842">
    <property type="component" value="Unassembled WGS sequence"/>
</dbReference>
<dbReference type="EMBL" id="BAAATZ010000006">
    <property type="protein sequence ID" value="GAA2722613.1"/>
    <property type="molecule type" value="Genomic_DNA"/>
</dbReference>
<reference evidence="7" key="1">
    <citation type="journal article" date="2019" name="Int. J. Syst. Evol. Microbiol.">
        <title>The Global Catalogue of Microorganisms (GCM) 10K type strain sequencing project: providing services to taxonomists for standard genome sequencing and annotation.</title>
        <authorList>
            <consortium name="The Broad Institute Genomics Platform"/>
            <consortium name="The Broad Institute Genome Sequencing Center for Infectious Disease"/>
            <person name="Wu L."/>
            <person name="Ma J."/>
        </authorList>
    </citation>
    <scope>NUCLEOTIDE SEQUENCE [LARGE SCALE GENOMIC DNA]</scope>
    <source>
        <strain evidence="7">JCM 8201</strain>
    </source>
</reference>
<dbReference type="PANTHER" id="PTHR30055:SF243">
    <property type="entry name" value="HTH-TYPE TRANSCRIPTIONAL REGULATOR RV1816"/>
    <property type="match status" value="1"/>
</dbReference>
<dbReference type="InterPro" id="IPR001647">
    <property type="entry name" value="HTH_TetR"/>
</dbReference>
<dbReference type="PROSITE" id="PS50977">
    <property type="entry name" value="HTH_TETR_2"/>
    <property type="match status" value="1"/>
</dbReference>
<dbReference type="Gene3D" id="1.10.357.10">
    <property type="entry name" value="Tetracycline Repressor, domain 2"/>
    <property type="match status" value="1"/>
</dbReference>
<dbReference type="InterPro" id="IPR025996">
    <property type="entry name" value="MT1864/Rv1816-like_C"/>
</dbReference>
<evidence type="ECO:0000313" key="7">
    <source>
        <dbReference type="Proteomes" id="UP001501842"/>
    </source>
</evidence>
<evidence type="ECO:0000256" key="2">
    <source>
        <dbReference type="ARBA" id="ARBA00023125"/>
    </source>
</evidence>
<keyword evidence="2 4" id="KW-0238">DNA-binding</keyword>
<keyword evidence="1" id="KW-0805">Transcription regulation</keyword>
<dbReference type="PRINTS" id="PR00455">
    <property type="entry name" value="HTHTETR"/>
</dbReference>
<dbReference type="InterPro" id="IPR009057">
    <property type="entry name" value="Homeodomain-like_sf"/>
</dbReference>
<feature type="DNA-binding region" description="H-T-H motif" evidence="4">
    <location>
        <begin position="34"/>
        <end position="53"/>
    </location>
</feature>
<accession>A0ABP6GF57</accession>
<protein>
    <submittedName>
        <fullName evidence="6">TetR/AcrR family transcriptional regulator</fullName>
    </submittedName>
</protein>
<sequence length="231" mass="26183">MGTGRRERLRAATIAEITQTARRLLVEQGAEAVTLRAIAREMGMTAPALYRYFPSHEDLIRHLIGDLYNDLTDSLAARLRSLASEGIEARFRAAGRWFRSWSLDHPREYGLMFGAPFPQAEGAETHDYADECGARFGMTFMDLFHELWEQKPFPIVPDECIDPGLRAQLAEYRDHMRIPLPLGCLLVYLQCWVLLQGAVSLEVFGHLRFALTDAEPLFALTLDDIALRLGF</sequence>
<evidence type="ECO:0000256" key="4">
    <source>
        <dbReference type="PROSITE-ProRule" id="PRU00335"/>
    </source>
</evidence>
<proteinExistence type="predicted"/>
<evidence type="ECO:0000313" key="6">
    <source>
        <dbReference type="EMBL" id="GAA2722613.1"/>
    </source>
</evidence>
<dbReference type="InterPro" id="IPR050109">
    <property type="entry name" value="HTH-type_TetR-like_transc_reg"/>
</dbReference>
<evidence type="ECO:0000259" key="5">
    <source>
        <dbReference type="PROSITE" id="PS50977"/>
    </source>
</evidence>
<evidence type="ECO:0000256" key="3">
    <source>
        <dbReference type="ARBA" id="ARBA00023163"/>
    </source>
</evidence>
<organism evidence="6 7">
    <name type="scientific">Actinocorallia aurantiaca</name>
    <dbReference type="NCBI Taxonomy" id="46204"/>
    <lineage>
        <taxon>Bacteria</taxon>
        <taxon>Bacillati</taxon>
        <taxon>Actinomycetota</taxon>
        <taxon>Actinomycetes</taxon>
        <taxon>Streptosporangiales</taxon>
        <taxon>Thermomonosporaceae</taxon>
        <taxon>Actinocorallia</taxon>
    </lineage>
</organism>
<keyword evidence="3" id="KW-0804">Transcription</keyword>
<dbReference type="Pfam" id="PF13305">
    <property type="entry name" value="TetR_C_33"/>
    <property type="match status" value="1"/>
</dbReference>
<feature type="domain" description="HTH tetR-type" evidence="5">
    <location>
        <begin position="11"/>
        <end position="71"/>
    </location>
</feature>
<gene>
    <name evidence="6" type="ORF">GCM10010439_15780</name>
</gene>